<evidence type="ECO:0000259" key="3">
    <source>
        <dbReference type="SMART" id="SM00062"/>
    </source>
</evidence>
<dbReference type="GO" id="GO:0015276">
    <property type="term" value="F:ligand-gated monoatomic ion channel activity"/>
    <property type="evidence" value="ECO:0007669"/>
    <property type="project" value="InterPro"/>
</dbReference>
<keyword evidence="1 2" id="KW-0732">Signal</keyword>
<dbReference type="Pfam" id="PF00497">
    <property type="entry name" value="SBP_bac_3"/>
    <property type="match status" value="1"/>
</dbReference>
<proteinExistence type="predicted"/>
<dbReference type="EMBL" id="CP071696">
    <property type="protein sequence ID" value="QTX05204.1"/>
    <property type="molecule type" value="Genomic_DNA"/>
</dbReference>
<feature type="signal peptide" evidence="2">
    <location>
        <begin position="1"/>
        <end position="22"/>
    </location>
</feature>
<keyword evidence="6" id="KW-1185">Reference proteome</keyword>
<dbReference type="RefSeq" id="WP_210899596.1">
    <property type="nucleotide sequence ID" value="NZ_CP071696.1"/>
</dbReference>
<sequence>MTRIPLFLVVAAAALVTAGCTADPAPQSTGTGEVTPGVLTVGTGEPAYSPWVVDDEPESGEGFESAVAYAVAAELGYEEVVWVRTTFEEAIQPGPKDFDVNLQQFSITPERAENVDFSTPYYETTQVVVTTGDSPAADARSLADLKPLLIGAQTGTTSFGAVEASIAPDAGTQVFNSNDDAKLALENGQVDAIVVDLPTAFYLTGAELDDGVIVGQLPPSAGTGDEFGFVLPKGSALTEKVSAAVDALREDGTLDELAATWLADAGDAPVLR</sequence>
<protein>
    <submittedName>
        <fullName evidence="5">Amino acid ABC transporter substrate-binding protein</fullName>
    </submittedName>
</protein>
<dbReference type="CDD" id="cd13530">
    <property type="entry name" value="PBP2_peptides_like"/>
    <property type="match status" value="1"/>
</dbReference>
<feature type="domain" description="Ionotropic glutamate receptor C-terminal" evidence="4">
    <location>
        <begin position="38"/>
        <end position="264"/>
    </location>
</feature>
<gene>
    <name evidence="5" type="ORF">G127AT_02945</name>
</gene>
<evidence type="ECO:0000256" key="2">
    <source>
        <dbReference type="SAM" id="SignalP"/>
    </source>
</evidence>
<evidence type="ECO:0000256" key="1">
    <source>
        <dbReference type="ARBA" id="ARBA00022729"/>
    </source>
</evidence>
<dbReference type="InterPro" id="IPR001638">
    <property type="entry name" value="Solute-binding_3/MltF_N"/>
</dbReference>
<evidence type="ECO:0000313" key="5">
    <source>
        <dbReference type="EMBL" id="QTX05204.1"/>
    </source>
</evidence>
<dbReference type="PANTHER" id="PTHR35936">
    <property type="entry name" value="MEMBRANE-BOUND LYTIC MUREIN TRANSGLYCOSYLASE F"/>
    <property type="match status" value="1"/>
</dbReference>
<dbReference type="SMART" id="SM00079">
    <property type="entry name" value="PBPe"/>
    <property type="match status" value="1"/>
</dbReference>
<dbReference type="KEGG" id="aarc:G127AT_02945"/>
<feature type="domain" description="Solute-binding protein family 3/N-terminal" evidence="3">
    <location>
        <begin position="38"/>
        <end position="265"/>
    </location>
</feature>
<evidence type="ECO:0000313" key="6">
    <source>
        <dbReference type="Proteomes" id="UP000671914"/>
    </source>
</evidence>
<dbReference type="InterPro" id="IPR001320">
    <property type="entry name" value="Iontro_rcpt_C"/>
</dbReference>
<evidence type="ECO:0000259" key="4">
    <source>
        <dbReference type="SMART" id="SM00079"/>
    </source>
</evidence>
<dbReference type="PROSITE" id="PS51257">
    <property type="entry name" value="PROKAR_LIPOPROTEIN"/>
    <property type="match status" value="1"/>
</dbReference>
<feature type="chain" id="PRO_5038669081" evidence="2">
    <location>
        <begin position="23"/>
        <end position="272"/>
    </location>
</feature>
<dbReference type="Gene3D" id="3.40.190.10">
    <property type="entry name" value="Periplasmic binding protein-like II"/>
    <property type="match status" value="2"/>
</dbReference>
<dbReference type="AlphaFoldDB" id="A0A975FNN0"/>
<dbReference type="SUPFAM" id="SSF53850">
    <property type="entry name" value="Periplasmic binding protein-like II"/>
    <property type="match status" value="1"/>
</dbReference>
<reference evidence="5" key="1">
    <citation type="submission" date="2021-03" db="EMBL/GenBank/DDBJ databases">
        <title>Agromyces archimandritus sp. nov., isolated from the cockroach Archimandrita tessellata.</title>
        <authorList>
            <person name="Guzman J."/>
            <person name="Ortuzar M."/>
            <person name="Poehlein A."/>
            <person name="Daniel R."/>
            <person name="Trujillo M."/>
            <person name="Vilcinskas A."/>
        </authorList>
    </citation>
    <scope>NUCLEOTIDE SEQUENCE</scope>
    <source>
        <strain evidence="5">G127AT</strain>
    </source>
</reference>
<name>A0A975FNN0_9MICO</name>
<dbReference type="SMART" id="SM00062">
    <property type="entry name" value="PBPb"/>
    <property type="match status" value="1"/>
</dbReference>
<dbReference type="Proteomes" id="UP000671914">
    <property type="component" value="Chromosome"/>
</dbReference>
<dbReference type="PANTHER" id="PTHR35936:SF19">
    <property type="entry name" value="AMINO-ACID-BINDING PROTEIN YXEM-RELATED"/>
    <property type="match status" value="1"/>
</dbReference>
<organism evidence="5 6">
    <name type="scientific">Agromyces archimandritae</name>
    <dbReference type="NCBI Taxonomy" id="2781962"/>
    <lineage>
        <taxon>Bacteria</taxon>
        <taxon>Bacillati</taxon>
        <taxon>Actinomycetota</taxon>
        <taxon>Actinomycetes</taxon>
        <taxon>Micrococcales</taxon>
        <taxon>Microbacteriaceae</taxon>
        <taxon>Agromyces</taxon>
    </lineage>
</organism>
<accession>A0A975FNN0</accession>
<dbReference type="GO" id="GO:0016020">
    <property type="term" value="C:membrane"/>
    <property type="evidence" value="ECO:0007669"/>
    <property type="project" value="InterPro"/>
</dbReference>